<evidence type="ECO:0000313" key="1">
    <source>
        <dbReference type="EMBL" id="EFN63888.1"/>
    </source>
</evidence>
<accession>E2ARQ7</accession>
<dbReference type="Proteomes" id="UP000000311">
    <property type="component" value="Unassembled WGS sequence"/>
</dbReference>
<reference evidence="1 2" key="1">
    <citation type="journal article" date="2010" name="Science">
        <title>Genomic comparison of the ants Camponotus floridanus and Harpegnathos saltator.</title>
        <authorList>
            <person name="Bonasio R."/>
            <person name="Zhang G."/>
            <person name="Ye C."/>
            <person name="Mutti N.S."/>
            <person name="Fang X."/>
            <person name="Qin N."/>
            <person name="Donahue G."/>
            <person name="Yang P."/>
            <person name="Li Q."/>
            <person name="Li C."/>
            <person name="Zhang P."/>
            <person name="Huang Z."/>
            <person name="Berger S.L."/>
            <person name="Reinberg D."/>
            <person name="Wang J."/>
            <person name="Liebig J."/>
        </authorList>
    </citation>
    <scope>NUCLEOTIDE SEQUENCE [LARGE SCALE GENOMIC DNA]</scope>
    <source>
        <strain evidence="2">C129</strain>
    </source>
</reference>
<feature type="non-terminal residue" evidence="1">
    <location>
        <position position="1"/>
    </location>
</feature>
<organism evidence="2">
    <name type="scientific">Camponotus floridanus</name>
    <name type="common">Florida carpenter ant</name>
    <dbReference type="NCBI Taxonomy" id="104421"/>
    <lineage>
        <taxon>Eukaryota</taxon>
        <taxon>Metazoa</taxon>
        <taxon>Ecdysozoa</taxon>
        <taxon>Arthropoda</taxon>
        <taxon>Hexapoda</taxon>
        <taxon>Insecta</taxon>
        <taxon>Pterygota</taxon>
        <taxon>Neoptera</taxon>
        <taxon>Endopterygota</taxon>
        <taxon>Hymenoptera</taxon>
        <taxon>Apocrita</taxon>
        <taxon>Aculeata</taxon>
        <taxon>Formicoidea</taxon>
        <taxon>Formicidae</taxon>
        <taxon>Formicinae</taxon>
        <taxon>Camponotus</taxon>
    </lineage>
</organism>
<gene>
    <name evidence="1" type="ORF">EAG_08093</name>
</gene>
<dbReference type="InParanoid" id="E2ARQ7"/>
<evidence type="ECO:0000313" key="2">
    <source>
        <dbReference type="Proteomes" id="UP000000311"/>
    </source>
</evidence>
<dbReference type="EMBL" id="GL442164">
    <property type="protein sequence ID" value="EFN63888.1"/>
    <property type="molecule type" value="Genomic_DNA"/>
</dbReference>
<name>E2ARQ7_CAMFO</name>
<protein>
    <submittedName>
        <fullName evidence="1">Uncharacterized protein</fullName>
    </submittedName>
</protein>
<dbReference type="OMA" id="FHIMIAY"/>
<dbReference type="AlphaFoldDB" id="E2ARQ7"/>
<sequence>DVLWMISYALEIPNTPMWVGFNSKFIEDFNTAQQKICYLTPINDSPTGKEVVLQTMKESQKIADELGEKCINVIYDLAIAKVAMQIQASEKPTYDNLFIHLGAFHIMIAYF</sequence>
<proteinExistence type="predicted"/>
<feature type="non-terminal residue" evidence="1">
    <location>
        <position position="111"/>
    </location>
</feature>
<keyword evidence="2" id="KW-1185">Reference proteome</keyword>